<protein>
    <submittedName>
        <fullName evidence="2">Uncharacterized protein</fullName>
    </submittedName>
</protein>
<evidence type="ECO:0000256" key="1">
    <source>
        <dbReference type="SAM" id="MobiDB-lite"/>
    </source>
</evidence>
<accession>A0ABR2Z514</accession>
<keyword evidence="3" id="KW-1185">Reference proteome</keyword>
<evidence type="ECO:0000313" key="2">
    <source>
        <dbReference type="EMBL" id="KAL0056616.1"/>
    </source>
</evidence>
<feature type="region of interest" description="Disordered" evidence="1">
    <location>
        <begin position="156"/>
        <end position="342"/>
    </location>
</feature>
<organism evidence="2 3">
    <name type="scientific">Marasmius tenuissimus</name>
    <dbReference type="NCBI Taxonomy" id="585030"/>
    <lineage>
        <taxon>Eukaryota</taxon>
        <taxon>Fungi</taxon>
        <taxon>Dikarya</taxon>
        <taxon>Basidiomycota</taxon>
        <taxon>Agaricomycotina</taxon>
        <taxon>Agaricomycetes</taxon>
        <taxon>Agaricomycetidae</taxon>
        <taxon>Agaricales</taxon>
        <taxon>Marasmiineae</taxon>
        <taxon>Marasmiaceae</taxon>
        <taxon>Marasmius</taxon>
    </lineage>
</organism>
<gene>
    <name evidence="2" type="ORF">AAF712_016779</name>
</gene>
<reference evidence="2 3" key="1">
    <citation type="submission" date="2024-05" db="EMBL/GenBank/DDBJ databases">
        <title>A draft genome resource for the thread blight pathogen Marasmius tenuissimus strain MS-2.</title>
        <authorList>
            <person name="Yulfo-Soto G.E."/>
            <person name="Baruah I.K."/>
            <person name="Amoako-Attah I."/>
            <person name="Bukari Y."/>
            <person name="Meinhardt L.W."/>
            <person name="Bailey B.A."/>
            <person name="Cohen S.P."/>
        </authorList>
    </citation>
    <scope>NUCLEOTIDE SEQUENCE [LARGE SCALE GENOMIC DNA]</scope>
    <source>
        <strain evidence="2 3">MS-2</strain>
    </source>
</reference>
<evidence type="ECO:0000313" key="3">
    <source>
        <dbReference type="Proteomes" id="UP001437256"/>
    </source>
</evidence>
<dbReference type="EMBL" id="JBBXMP010001187">
    <property type="protein sequence ID" value="KAL0056616.1"/>
    <property type="molecule type" value="Genomic_DNA"/>
</dbReference>
<sequence length="364" mass="39414">MPLAVASGWDTETVSTRCEGFAVAGCDTSKMALNKKAQAIMLQSEIKLIIDKKLGKFAIYNKKKDHLRGVIAEVLGVKNPAMEYVNFDKKMMYNKGVVCEGWPTQMKFIKPSDLGSATKPRRSLCDDWVEGRCYFWKLSPEEHNAWKASYNAKMKSREIPPKIRQPRSDAGKPRKKPAKESEEAVNNVDMDSGHDEDASTDDTGAETAGDIGNVDVKMHDNTSVPDATASSAVKAAKPKKKEGKSRRTTSKKKEKAAAAVSKAQKEAGLKKGKSKAVDTDPAPPSADTRPKARKKTKTMDSPLPPSIPPTASIPTPTEPPPDPSPTVISAPTESLPPQISASPIAPVITPVLGLNEEDSRLRTV</sequence>
<dbReference type="Proteomes" id="UP001437256">
    <property type="component" value="Unassembled WGS sequence"/>
</dbReference>
<comment type="caution">
    <text evidence="2">The sequence shown here is derived from an EMBL/GenBank/DDBJ whole genome shotgun (WGS) entry which is preliminary data.</text>
</comment>
<name>A0ABR2Z514_9AGAR</name>
<feature type="non-terminal residue" evidence="2">
    <location>
        <position position="364"/>
    </location>
</feature>
<feature type="compositionally biased region" description="Basic and acidic residues" evidence="1">
    <location>
        <begin position="156"/>
        <end position="182"/>
    </location>
</feature>
<proteinExistence type="predicted"/>
<feature type="compositionally biased region" description="Basic residues" evidence="1">
    <location>
        <begin position="236"/>
        <end position="254"/>
    </location>
</feature>